<dbReference type="GO" id="GO:0017075">
    <property type="term" value="F:syntaxin-1 binding"/>
    <property type="evidence" value="ECO:0007669"/>
    <property type="project" value="UniProtKB-ARBA"/>
</dbReference>
<dbReference type="InterPro" id="IPR036045">
    <property type="entry name" value="Sec1-like_sf"/>
</dbReference>
<evidence type="ECO:0000313" key="4">
    <source>
        <dbReference type="Proteomes" id="UP000694386"/>
    </source>
</evidence>
<dbReference type="InterPro" id="IPR043127">
    <property type="entry name" value="Sec-1-like_dom3a"/>
</dbReference>
<dbReference type="InterPro" id="IPR001619">
    <property type="entry name" value="Sec1-like"/>
</dbReference>
<evidence type="ECO:0000256" key="1">
    <source>
        <dbReference type="ARBA" id="ARBA00009884"/>
    </source>
</evidence>
<protein>
    <submittedName>
        <fullName evidence="3">Syntaxin binding protein 2</fullName>
    </submittedName>
</protein>
<dbReference type="AlphaFoldDB" id="A0A8C2M589"/>
<reference evidence="3" key="1">
    <citation type="submission" date="2025-08" db="UniProtKB">
        <authorList>
            <consortium name="Ensembl"/>
        </authorList>
    </citation>
    <scope>IDENTIFICATION</scope>
</reference>
<name>A0A8C2M589_CRIGR</name>
<accession>A0A8C2M589</accession>
<dbReference type="Gene3D" id="3.40.50.2060">
    <property type="match status" value="1"/>
</dbReference>
<dbReference type="GO" id="GO:0015031">
    <property type="term" value="P:protein transport"/>
    <property type="evidence" value="ECO:0007669"/>
    <property type="project" value="UniProtKB-KW"/>
</dbReference>
<dbReference type="InterPro" id="IPR043154">
    <property type="entry name" value="Sec-1-like_dom1"/>
</dbReference>
<keyword evidence="2" id="KW-0653">Protein transport</keyword>
<reference evidence="3" key="2">
    <citation type="submission" date="2025-09" db="UniProtKB">
        <authorList>
            <consortium name="Ensembl"/>
        </authorList>
    </citation>
    <scope>IDENTIFICATION</scope>
</reference>
<dbReference type="SUPFAM" id="SSF56815">
    <property type="entry name" value="Sec1/munc18-like (SM) proteins"/>
    <property type="match status" value="1"/>
</dbReference>
<gene>
    <name evidence="3" type="primary">Stxbp2</name>
</gene>
<dbReference type="InterPro" id="IPR027482">
    <property type="entry name" value="Sec1-like_dom2"/>
</dbReference>
<dbReference type="Gene3D" id="1.25.40.60">
    <property type="match status" value="1"/>
</dbReference>
<dbReference type="Gene3D" id="3.40.50.1910">
    <property type="match status" value="1"/>
</dbReference>
<dbReference type="Ensembl" id="ENSCGRT00001016336.1">
    <property type="protein sequence ID" value="ENSCGRP00001012103.1"/>
    <property type="gene ID" value="ENSCGRG00001013552.1"/>
</dbReference>
<evidence type="ECO:0000313" key="3">
    <source>
        <dbReference type="Ensembl" id="ENSCGRP00001012103.1"/>
    </source>
</evidence>
<dbReference type="Gene3D" id="3.90.830.10">
    <property type="entry name" value="Syntaxin Binding Protein 1, Chain A, domain 2"/>
    <property type="match status" value="1"/>
</dbReference>
<sequence>MGPLQLQAVEKILSGVIRSVKKDGEWKVLIMDHPSMRILSSCCKMSDILAEGITIVEDINKRREPIPSLEAIYLLSPTEKSVQALIADFRGTPTFTYKAAHVFFTDTCPEPLFSELGRSRLAKVVKTLKEIHLAFLPYEAQVFSLDAPHSTYNLYCPFRAGERTRQLDALAQQIATLCATLQEYPSIRYRKGPEDTAQLAHAVLAKLNAFKADTPSLGEGPEKTRSQLLIMDRAADPVSPLLHELTFQAMAYDLLDIEQDTYRYETTGLSESREKAVLLDEDDDLWVELRHMHIADVSKKVTELLKTFCESKRLTTDKANIKDLSHILKKMPQYQKELNKYSTHLHLADDCMKRFKGSVEKLCGVEQDLAMGSDAEGEKIKDAMKLIVPVLLDASVPPYDKIRVLLLYILLRNGVSEENLAKLIQHANVQAYSSLIRNLEQLGGTVTNSAGSATFSRLERRERMEPTYQLSRWTPIIKDVMEDVVEDRLDRKLWPFVSDPAPVPSSQAAVSSARFGHWHKNKAGIEARAGPRLIVYIVGGVAMSEMRAAYEVTRATEGKWEVLIGSSHILTPTRFLDDLKTLDQKLEDMALP</sequence>
<dbReference type="Pfam" id="PF00995">
    <property type="entry name" value="Sec1"/>
    <property type="match status" value="1"/>
</dbReference>
<keyword evidence="2" id="KW-0813">Transport</keyword>
<dbReference type="Proteomes" id="UP000694386">
    <property type="component" value="Unplaced"/>
</dbReference>
<dbReference type="GO" id="GO:0016192">
    <property type="term" value="P:vesicle-mediated transport"/>
    <property type="evidence" value="ECO:0007669"/>
    <property type="project" value="InterPro"/>
</dbReference>
<dbReference type="PIRSF" id="PIRSF005715">
    <property type="entry name" value="VPS45_Sec1"/>
    <property type="match status" value="1"/>
</dbReference>
<proteinExistence type="inferred from homology"/>
<dbReference type="PANTHER" id="PTHR11679">
    <property type="entry name" value="VESICLE PROTEIN SORTING-ASSOCIATED"/>
    <property type="match status" value="1"/>
</dbReference>
<evidence type="ECO:0000256" key="2">
    <source>
        <dbReference type="ARBA" id="ARBA00022927"/>
    </source>
</evidence>
<organism evidence="3 4">
    <name type="scientific">Cricetulus griseus</name>
    <name type="common">Chinese hamster</name>
    <name type="synonym">Cricetulus barabensis griseus</name>
    <dbReference type="NCBI Taxonomy" id="10029"/>
    <lineage>
        <taxon>Eukaryota</taxon>
        <taxon>Metazoa</taxon>
        <taxon>Chordata</taxon>
        <taxon>Craniata</taxon>
        <taxon>Vertebrata</taxon>
        <taxon>Euteleostomi</taxon>
        <taxon>Mammalia</taxon>
        <taxon>Eutheria</taxon>
        <taxon>Euarchontoglires</taxon>
        <taxon>Glires</taxon>
        <taxon>Rodentia</taxon>
        <taxon>Myomorpha</taxon>
        <taxon>Muroidea</taxon>
        <taxon>Cricetidae</taxon>
        <taxon>Cricetinae</taxon>
        <taxon>Cricetulus</taxon>
    </lineage>
</organism>
<comment type="similarity">
    <text evidence="1">Belongs to the STXBP/unc-18/SEC1 family.</text>
</comment>
<dbReference type="OMA" id="LNSACKM"/>